<evidence type="ECO:0000313" key="1">
    <source>
        <dbReference type="EMBL" id="SDR73654.1"/>
    </source>
</evidence>
<accession>A0A1H1LGE7</accession>
<dbReference type="EMBL" id="LT629748">
    <property type="protein sequence ID" value="SDR73654.1"/>
    <property type="molecule type" value="Genomic_DNA"/>
</dbReference>
<dbReference type="PANTHER" id="PTHR38767:SF1">
    <property type="entry name" value="DNA POLYMERASE III SUBUNIT CHI"/>
    <property type="match status" value="1"/>
</dbReference>
<evidence type="ECO:0000313" key="2">
    <source>
        <dbReference type="Proteomes" id="UP000243426"/>
    </source>
</evidence>
<dbReference type="InterPro" id="IPR007459">
    <property type="entry name" value="DNA_pol3_chi"/>
</dbReference>
<dbReference type="GO" id="GO:0003677">
    <property type="term" value="F:DNA binding"/>
    <property type="evidence" value="ECO:0007669"/>
    <property type="project" value="InterPro"/>
</dbReference>
<dbReference type="STRING" id="797277.SAMN05216198_0251"/>
<dbReference type="AlphaFoldDB" id="A0A1H1LGE7"/>
<dbReference type="PANTHER" id="PTHR38767">
    <property type="entry name" value="DNA POLYMERASE III SUBUNIT CHI"/>
    <property type="match status" value="1"/>
</dbReference>
<dbReference type="GO" id="GO:0003887">
    <property type="term" value="F:DNA-directed DNA polymerase activity"/>
    <property type="evidence" value="ECO:0007669"/>
    <property type="project" value="InterPro"/>
</dbReference>
<sequence>MATMTNIDFYVLSSSRPEARLHFACRLARKAWEQNRRVYLHCADEAAVGAMDELLWSFRPDSFLPHAPHADQPNEVIVCGCGDTPDPHNDFLINLSNDTPEFFSRFNRLAEILVEHDPILVPARERFRFYRKRGYPLNTHQIRIAG</sequence>
<organism evidence="1 2">
    <name type="scientific">Halopseudomonas litoralis</name>
    <dbReference type="NCBI Taxonomy" id="797277"/>
    <lineage>
        <taxon>Bacteria</taxon>
        <taxon>Pseudomonadati</taxon>
        <taxon>Pseudomonadota</taxon>
        <taxon>Gammaproteobacteria</taxon>
        <taxon>Pseudomonadales</taxon>
        <taxon>Pseudomonadaceae</taxon>
        <taxon>Halopseudomonas</taxon>
    </lineage>
</organism>
<dbReference type="Proteomes" id="UP000243426">
    <property type="component" value="Chromosome I"/>
</dbReference>
<proteinExistence type="predicted"/>
<reference evidence="2" key="1">
    <citation type="submission" date="2016-10" db="EMBL/GenBank/DDBJ databases">
        <authorList>
            <person name="Varghese N."/>
            <person name="Submissions S."/>
        </authorList>
    </citation>
    <scope>NUCLEOTIDE SEQUENCE [LARGE SCALE GENOMIC DNA]</scope>
    <source>
        <strain evidence="2">2SM5</strain>
    </source>
</reference>
<dbReference type="Pfam" id="PF04364">
    <property type="entry name" value="DNA_pol3_chi"/>
    <property type="match status" value="1"/>
</dbReference>
<keyword evidence="2" id="KW-1185">Reference proteome</keyword>
<name>A0A1H1LGE7_9GAMM</name>
<dbReference type="Gene3D" id="3.40.50.10110">
    <property type="entry name" value="DNA polymerase III subunit chi"/>
    <property type="match status" value="1"/>
</dbReference>
<dbReference type="GO" id="GO:0032298">
    <property type="term" value="P:positive regulation of DNA-templated DNA replication initiation"/>
    <property type="evidence" value="ECO:0007669"/>
    <property type="project" value="TreeGrafter"/>
</dbReference>
<dbReference type="GO" id="GO:0006260">
    <property type="term" value="P:DNA replication"/>
    <property type="evidence" value="ECO:0007669"/>
    <property type="project" value="InterPro"/>
</dbReference>
<protein>
    <submittedName>
        <fullName evidence="1">DNA polymerase III, chi subunit</fullName>
    </submittedName>
</protein>
<dbReference type="InterPro" id="IPR036768">
    <property type="entry name" value="PolIII_chi_sf"/>
</dbReference>
<dbReference type="SUPFAM" id="SSF102400">
    <property type="entry name" value="DNA polymerase III chi subunit"/>
    <property type="match status" value="1"/>
</dbReference>
<gene>
    <name evidence="1" type="ORF">SAMN05216198_0251</name>
</gene>